<dbReference type="AlphaFoldDB" id="A0A8J5GN01"/>
<dbReference type="InterPro" id="IPR040256">
    <property type="entry name" value="At4g02000-like"/>
</dbReference>
<dbReference type="EMBL" id="JACMSC010000010">
    <property type="protein sequence ID" value="KAG6504103.1"/>
    <property type="molecule type" value="Genomic_DNA"/>
</dbReference>
<reference evidence="2 3" key="1">
    <citation type="submission" date="2020-08" db="EMBL/GenBank/DDBJ databases">
        <title>Plant Genome Project.</title>
        <authorList>
            <person name="Zhang R.-G."/>
        </authorList>
    </citation>
    <scope>NUCLEOTIDE SEQUENCE [LARGE SCALE GENOMIC DNA]</scope>
    <source>
        <tissue evidence="2">Rhizome</tissue>
    </source>
</reference>
<dbReference type="Proteomes" id="UP000734854">
    <property type="component" value="Unassembled WGS sequence"/>
</dbReference>
<accession>A0A8J5GN01</accession>
<sequence>MVTKGETSPLLSKVPYAEALKLASPRVTKKSFNEVGEDYKRATTYNNKPAIFYTEEEFSGMSNAFLFVSEIWLPDLPIHMFYKKGLFAPVNIVGRPLKVDESTTDGSRLTMARVCVEIDLVKPEIEDFWIGIGDDRRLEKVIYERQPKYCLHCQHLGNSVEECYDSRDLKEDKYLKGIPKEGVEAHPGDSEGFSVENSFHILENLEENVLDLHNLDIRDREEELVVNQKMVHEEVWVHVSYGTKAYREKGVAVVEISKKTSFFGRRGGCRGFNISKSFVEMEDLDLDNLVIKKGSSSLNDESSGGAVRQGPDWDPGIHNMMTRCKTQMVLT</sequence>
<proteinExistence type="predicted"/>
<evidence type="ECO:0000256" key="1">
    <source>
        <dbReference type="SAM" id="MobiDB-lite"/>
    </source>
</evidence>
<gene>
    <name evidence="2" type="ORF">ZIOFF_036432</name>
</gene>
<comment type="caution">
    <text evidence="2">The sequence shown here is derived from an EMBL/GenBank/DDBJ whole genome shotgun (WGS) entry which is preliminary data.</text>
</comment>
<evidence type="ECO:0000313" key="3">
    <source>
        <dbReference type="Proteomes" id="UP000734854"/>
    </source>
</evidence>
<keyword evidence="3" id="KW-1185">Reference proteome</keyword>
<name>A0A8J5GN01_ZINOF</name>
<organism evidence="2 3">
    <name type="scientific">Zingiber officinale</name>
    <name type="common">Ginger</name>
    <name type="synonym">Amomum zingiber</name>
    <dbReference type="NCBI Taxonomy" id="94328"/>
    <lineage>
        <taxon>Eukaryota</taxon>
        <taxon>Viridiplantae</taxon>
        <taxon>Streptophyta</taxon>
        <taxon>Embryophyta</taxon>
        <taxon>Tracheophyta</taxon>
        <taxon>Spermatophyta</taxon>
        <taxon>Magnoliopsida</taxon>
        <taxon>Liliopsida</taxon>
        <taxon>Zingiberales</taxon>
        <taxon>Zingiberaceae</taxon>
        <taxon>Zingiber</taxon>
    </lineage>
</organism>
<protein>
    <recommendedName>
        <fullName evidence="4">DUF4283 domain-containing protein</fullName>
    </recommendedName>
</protein>
<feature type="region of interest" description="Disordered" evidence="1">
    <location>
        <begin position="296"/>
        <end position="318"/>
    </location>
</feature>
<evidence type="ECO:0008006" key="4">
    <source>
        <dbReference type="Google" id="ProtNLM"/>
    </source>
</evidence>
<dbReference type="PANTHER" id="PTHR31286:SF180">
    <property type="entry name" value="OS10G0362600 PROTEIN"/>
    <property type="match status" value="1"/>
</dbReference>
<dbReference type="PANTHER" id="PTHR31286">
    <property type="entry name" value="GLYCINE-RICH CELL WALL STRUCTURAL PROTEIN 1.8-LIKE"/>
    <property type="match status" value="1"/>
</dbReference>
<evidence type="ECO:0000313" key="2">
    <source>
        <dbReference type="EMBL" id="KAG6504103.1"/>
    </source>
</evidence>